<feature type="region of interest" description="Disordered" evidence="1">
    <location>
        <begin position="50"/>
        <end position="81"/>
    </location>
</feature>
<sequence length="165" mass="17825">MSMCSHLRVRAATLTRQIRLSPTCHPVEAMAVSDAGFKLKEALEGWRSAYLPTEPPDNDLATHPGRDIPHGSPPSDAPDPITPLAHVFHASISIYISGIFDYDCPSVTAVSVPAAHRRREGSARLAARRGEAAGGPHRGGDFAMAGAIEADLRALWEFRAMAYRE</sequence>
<keyword evidence="3" id="KW-1185">Reference proteome</keyword>
<evidence type="ECO:0000313" key="3">
    <source>
        <dbReference type="Proteomes" id="UP000811619"/>
    </source>
</evidence>
<dbReference type="OrthoDB" id="194358at2759"/>
<accession>A0A8K0J155</accession>
<evidence type="ECO:0000313" key="2">
    <source>
        <dbReference type="EMBL" id="KAG5917010.1"/>
    </source>
</evidence>
<reference evidence="2" key="1">
    <citation type="journal article" date="2020" name="bioRxiv">
        <title>Whole genome comparisons of ergot fungi reveals the divergence and evolution of species within the genus Claviceps are the result of varying mechanisms driving genome evolution and host range expansion.</title>
        <authorList>
            <person name="Wyka S.A."/>
            <person name="Mondo S.J."/>
            <person name="Liu M."/>
            <person name="Dettman J."/>
            <person name="Nalam V."/>
            <person name="Broders K.D."/>
        </authorList>
    </citation>
    <scope>NUCLEOTIDE SEQUENCE</scope>
    <source>
        <strain evidence="2">CCC 489</strain>
    </source>
</reference>
<protein>
    <submittedName>
        <fullName evidence="2">Uncharacterized protein</fullName>
    </submittedName>
</protein>
<feature type="compositionally biased region" description="Pro residues" evidence="1">
    <location>
        <begin position="71"/>
        <end position="81"/>
    </location>
</feature>
<name>A0A8K0J155_9HYPO</name>
<dbReference type="Proteomes" id="UP000811619">
    <property type="component" value="Unassembled WGS sequence"/>
</dbReference>
<proteinExistence type="predicted"/>
<dbReference type="AlphaFoldDB" id="A0A8K0J155"/>
<comment type="caution">
    <text evidence="2">The sequence shown here is derived from an EMBL/GenBank/DDBJ whole genome shotgun (WGS) entry which is preliminary data.</text>
</comment>
<organism evidence="2 3">
    <name type="scientific">Claviceps africana</name>
    <dbReference type="NCBI Taxonomy" id="83212"/>
    <lineage>
        <taxon>Eukaryota</taxon>
        <taxon>Fungi</taxon>
        <taxon>Dikarya</taxon>
        <taxon>Ascomycota</taxon>
        <taxon>Pezizomycotina</taxon>
        <taxon>Sordariomycetes</taxon>
        <taxon>Hypocreomycetidae</taxon>
        <taxon>Hypocreales</taxon>
        <taxon>Clavicipitaceae</taxon>
        <taxon>Claviceps</taxon>
    </lineage>
</organism>
<dbReference type="EMBL" id="SRPY01000845">
    <property type="protein sequence ID" value="KAG5917010.1"/>
    <property type="molecule type" value="Genomic_DNA"/>
</dbReference>
<gene>
    <name evidence="2" type="ORF">E4U42_007413</name>
</gene>
<evidence type="ECO:0000256" key="1">
    <source>
        <dbReference type="SAM" id="MobiDB-lite"/>
    </source>
</evidence>